<keyword evidence="1" id="KW-0175">Coiled coil</keyword>
<sequence length="574" mass="61664">MLQKSFKKMQDEKASYAEAVKGNLESIQNVMKKMEDSPPQAKEKTSLSTEKAIAGVFDNFLDHEKRKLNVVLHNIPESSGNTYTERVDSDKAKFIEVIRDSMHLNVKVTKAYRVGKPNQEKPRLLIVGLENVESGAVRSRASRRLSMHSRMGPSRGHQRILVTVAVLVALAGVVQFWRLRTVNADLTNQLVRVERLLQEAEKKSSMIDSQRKETSEDLKKVNAKLQQLQITKDEDSMRCKQLQEDMEEIMEKKSALQKELDDDKATHNGELHDMASKLKTLQSELTESRRQSGAEVAALRQQLAEAEQTVGDAASCRAQLTHAQTELIKCQSMPAVQPAAPRQPGTADSGPAAAAAVPGDNGSKWPGLVAPKPQLGQQLFESAGLSGGFQQAQGQVAAARRVLPTPPGAAAAAAGPKSSSSTSSVRPAVADALETLDKPQGGEEAAEGAGALAAEGAGVLAPPHQLPERQEEKEEEEGGEGEQQEEGDQDGDGGIQYPMDDGKAADAMDDHPDTDNEAKDAELIKGLKELSNKSGQGADQQPGPAEGELSGPEMVGAVPPPDLTGGDQPHLPLR</sequence>
<keyword evidence="3" id="KW-0472">Membrane</keyword>
<evidence type="ECO:0000256" key="1">
    <source>
        <dbReference type="SAM" id="Coils"/>
    </source>
</evidence>
<feature type="compositionally biased region" description="Low complexity" evidence="2">
    <location>
        <begin position="447"/>
        <end position="461"/>
    </location>
</feature>
<keyword evidence="3" id="KW-0812">Transmembrane</keyword>
<feature type="region of interest" description="Disordered" evidence="2">
    <location>
        <begin position="406"/>
        <end position="574"/>
    </location>
</feature>
<name>A0A6A4WZV8_AMPAM</name>
<dbReference type="Proteomes" id="UP000440578">
    <property type="component" value="Unassembled WGS sequence"/>
</dbReference>
<feature type="compositionally biased region" description="Basic and acidic residues" evidence="2">
    <location>
        <begin position="500"/>
        <end position="531"/>
    </location>
</feature>
<evidence type="ECO:0000256" key="3">
    <source>
        <dbReference type="SAM" id="Phobius"/>
    </source>
</evidence>
<feature type="compositionally biased region" description="Low complexity" evidence="2">
    <location>
        <begin position="408"/>
        <end position="430"/>
    </location>
</feature>
<evidence type="ECO:0000313" key="5">
    <source>
        <dbReference type="Proteomes" id="UP000440578"/>
    </source>
</evidence>
<protein>
    <submittedName>
        <fullName evidence="4">Uncharacterized protein</fullName>
    </submittedName>
</protein>
<accession>A0A6A4WZV8</accession>
<gene>
    <name evidence="4" type="ORF">FJT64_019585</name>
</gene>
<feature type="region of interest" description="Disordered" evidence="2">
    <location>
        <begin position="334"/>
        <end position="370"/>
    </location>
</feature>
<dbReference type="AlphaFoldDB" id="A0A6A4WZV8"/>
<comment type="caution">
    <text evidence="4">The sequence shown here is derived from an EMBL/GenBank/DDBJ whole genome shotgun (WGS) entry which is preliminary data.</text>
</comment>
<dbReference type="EMBL" id="VIIS01000417">
    <property type="protein sequence ID" value="KAF0309301.1"/>
    <property type="molecule type" value="Genomic_DNA"/>
</dbReference>
<keyword evidence="3" id="KW-1133">Transmembrane helix</keyword>
<proteinExistence type="predicted"/>
<feature type="coiled-coil region" evidence="1">
    <location>
        <begin position="183"/>
        <end position="309"/>
    </location>
</feature>
<feature type="transmembrane region" description="Helical" evidence="3">
    <location>
        <begin position="160"/>
        <end position="179"/>
    </location>
</feature>
<dbReference type="EMBL" id="VIIS01000417">
    <property type="protein sequence ID" value="KAF0309300.1"/>
    <property type="molecule type" value="Genomic_DNA"/>
</dbReference>
<dbReference type="OrthoDB" id="6402833at2759"/>
<keyword evidence="5" id="KW-1185">Reference proteome</keyword>
<reference evidence="4 5" key="1">
    <citation type="submission" date="2019-07" db="EMBL/GenBank/DDBJ databases">
        <title>Draft genome assembly of a fouling barnacle, Amphibalanus amphitrite (Darwin, 1854): The first reference genome for Thecostraca.</title>
        <authorList>
            <person name="Kim W."/>
        </authorList>
    </citation>
    <scope>NUCLEOTIDE SEQUENCE [LARGE SCALE GENOMIC DNA]</scope>
    <source>
        <strain evidence="4">SNU_AA5</strain>
        <tissue evidence="4">Soma without cirri and trophi</tissue>
    </source>
</reference>
<feature type="compositionally biased region" description="Acidic residues" evidence="2">
    <location>
        <begin position="473"/>
        <end position="491"/>
    </location>
</feature>
<evidence type="ECO:0000256" key="2">
    <source>
        <dbReference type="SAM" id="MobiDB-lite"/>
    </source>
</evidence>
<organism evidence="4 5">
    <name type="scientific">Amphibalanus amphitrite</name>
    <name type="common">Striped barnacle</name>
    <name type="synonym">Balanus amphitrite</name>
    <dbReference type="NCBI Taxonomy" id="1232801"/>
    <lineage>
        <taxon>Eukaryota</taxon>
        <taxon>Metazoa</taxon>
        <taxon>Ecdysozoa</taxon>
        <taxon>Arthropoda</taxon>
        <taxon>Crustacea</taxon>
        <taxon>Multicrustacea</taxon>
        <taxon>Cirripedia</taxon>
        <taxon>Thoracica</taxon>
        <taxon>Thoracicalcarea</taxon>
        <taxon>Balanomorpha</taxon>
        <taxon>Balanoidea</taxon>
        <taxon>Balanidae</taxon>
        <taxon>Amphibalaninae</taxon>
        <taxon>Amphibalanus</taxon>
    </lineage>
</organism>
<evidence type="ECO:0000313" key="4">
    <source>
        <dbReference type="EMBL" id="KAF0309300.1"/>
    </source>
</evidence>